<dbReference type="SUPFAM" id="SSF82829">
    <property type="entry name" value="MesJ substrate recognition domain-like"/>
    <property type="match status" value="1"/>
</dbReference>
<dbReference type="SUPFAM" id="SSF52402">
    <property type="entry name" value="Adenine nucleotide alpha hydrolases-like"/>
    <property type="match status" value="1"/>
</dbReference>
<keyword evidence="4 8" id="KW-0819">tRNA processing</keyword>
<evidence type="ECO:0000256" key="5">
    <source>
        <dbReference type="ARBA" id="ARBA00022741"/>
    </source>
</evidence>
<sequence>MKQKILEYNEEYQLFQPGDTLYLAVSGGPDSLSMLHFFASIQSSWNLTLYTVTVDHQLRGEASSQDALYVKQLSEQWGIPCRIGQVDVERYKKEHQVGTQVAARELRYQFFEQQLQDHAKLVLAHHQDDVVETMVMQFLKGVRPKGIPNKRAFKNCELIRPFLCLTKEDIKHYLDKHHVIPKIDPSNEEDTYTRNRVRKYLIPLLKEENPRLNESLVKLQSLFDEESDFLDQKAEQAFSNLIQLERGSAVFSISEFIALDTPLQRRVFHLILNYLYENHTLQKDYFDAFLEWMNSQIPNSKYEMPNGLTFLKAYDDCYVIRGHKEPRTYYKYLHLGEKIDLPNGWSIQASKANVTQLEDDARFFCDTHHISFPLIVRTRQNGDRIKPKGMNGHKKVKDIFIDHKIPKHLRDEWPVVTDQTGEILWIPYICKSHVSKDSGQEIIQITFDQ</sequence>
<reference evidence="10 11" key="1">
    <citation type="submission" date="2018-11" db="EMBL/GenBank/DDBJ databases">
        <title>Genomic Encyclopedia of Type Strains, Phase IV (KMG-IV): sequencing the most valuable type-strain genomes for metagenomic binning, comparative biology and taxonomic classification.</title>
        <authorList>
            <person name="Goeker M."/>
        </authorList>
    </citation>
    <scope>NUCLEOTIDE SEQUENCE [LARGE SCALE GENOMIC DNA]</scope>
    <source>
        <strain evidence="10 11">DSM 18090</strain>
    </source>
</reference>
<dbReference type="InterPro" id="IPR014729">
    <property type="entry name" value="Rossmann-like_a/b/a_fold"/>
</dbReference>
<evidence type="ECO:0000256" key="8">
    <source>
        <dbReference type="HAMAP-Rule" id="MF_01161"/>
    </source>
</evidence>
<feature type="domain" description="Lysidine-tRNA(Ile) synthetase C-terminal" evidence="9">
    <location>
        <begin position="374"/>
        <end position="447"/>
    </location>
</feature>
<dbReference type="HAMAP" id="MF_01161">
    <property type="entry name" value="tRNA_Ile_lys_synt"/>
    <property type="match status" value="1"/>
</dbReference>
<dbReference type="AlphaFoldDB" id="A0A3N5BNB3"/>
<dbReference type="OrthoDB" id="9807403at2"/>
<dbReference type="NCBIfam" id="TIGR02432">
    <property type="entry name" value="lysidine_TilS_N"/>
    <property type="match status" value="1"/>
</dbReference>
<organism evidence="10 11">
    <name type="scientific">Aquisalibacillus elongatus</name>
    <dbReference type="NCBI Taxonomy" id="485577"/>
    <lineage>
        <taxon>Bacteria</taxon>
        <taxon>Bacillati</taxon>
        <taxon>Bacillota</taxon>
        <taxon>Bacilli</taxon>
        <taxon>Bacillales</taxon>
        <taxon>Bacillaceae</taxon>
        <taxon>Aquisalibacillus</taxon>
    </lineage>
</organism>
<dbReference type="Pfam" id="PF11734">
    <property type="entry name" value="TilS_C"/>
    <property type="match status" value="1"/>
</dbReference>
<dbReference type="CDD" id="cd01992">
    <property type="entry name" value="TilS_N"/>
    <property type="match status" value="1"/>
</dbReference>
<evidence type="ECO:0000313" key="10">
    <source>
        <dbReference type="EMBL" id="RPF51218.1"/>
    </source>
</evidence>
<dbReference type="SUPFAM" id="SSF56037">
    <property type="entry name" value="PheT/TilS domain"/>
    <property type="match status" value="1"/>
</dbReference>
<evidence type="ECO:0000256" key="2">
    <source>
        <dbReference type="ARBA" id="ARBA00022490"/>
    </source>
</evidence>
<dbReference type="NCBIfam" id="TIGR02433">
    <property type="entry name" value="lysidine_TilS_C"/>
    <property type="match status" value="1"/>
</dbReference>
<keyword evidence="5 8" id="KW-0547">Nucleotide-binding</keyword>
<dbReference type="InterPro" id="IPR012094">
    <property type="entry name" value="tRNA_Ile_lys_synt"/>
</dbReference>
<proteinExistence type="inferred from homology"/>
<comment type="subcellular location">
    <subcellularLocation>
        <location evidence="1 8">Cytoplasm</location>
    </subcellularLocation>
</comment>
<evidence type="ECO:0000256" key="4">
    <source>
        <dbReference type="ARBA" id="ARBA00022694"/>
    </source>
</evidence>
<keyword evidence="3 8" id="KW-0436">Ligase</keyword>
<evidence type="ECO:0000256" key="3">
    <source>
        <dbReference type="ARBA" id="ARBA00022598"/>
    </source>
</evidence>
<dbReference type="InterPro" id="IPR012796">
    <property type="entry name" value="Lysidine-tRNA-synth_C"/>
</dbReference>
<feature type="binding site" evidence="8">
    <location>
        <begin position="26"/>
        <end position="31"/>
    </location>
    <ligand>
        <name>ATP</name>
        <dbReference type="ChEBI" id="CHEBI:30616"/>
    </ligand>
</feature>
<dbReference type="PANTHER" id="PTHR43033:SF1">
    <property type="entry name" value="TRNA(ILE)-LYSIDINE SYNTHASE-RELATED"/>
    <property type="match status" value="1"/>
</dbReference>
<dbReference type="GO" id="GO:0005737">
    <property type="term" value="C:cytoplasm"/>
    <property type="evidence" value="ECO:0007669"/>
    <property type="project" value="UniProtKB-SubCell"/>
</dbReference>
<gene>
    <name evidence="8" type="primary">tilS</name>
    <name evidence="10" type="ORF">EDC24_2490</name>
</gene>
<dbReference type="GO" id="GO:0005524">
    <property type="term" value="F:ATP binding"/>
    <property type="evidence" value="ECO:0007669"/>
    <property type="project" value="UniProtKB-UniRule"/>
</dbReference>
<dbReference type="EMBL" id="RKRF01000011">
    <property type="protein sequence ID" value="RPF51218.1"/>
    <property type="molecule type" value="Genomic_DNA"/>
</dbReference>
<dbReference type="RefSeq" id="WP_124222971.1">
    <property type="nucleotide sequence ID" value="NZ_RKRF01000011.1"/>
</dbReference>
<evidence type="ECO:0000313" key="11">
    <source>
        <dbReference type="Proteomes" id="UP000276443"/>
    </source>
</evidence>
<dbReference type="Gene3D" id="3.30.465.60">
    <property type="match status" value="1"/>
</dbReference>
<keyword evidence="6 8" id="KW-0067">ATP-binding</keyword>
<comment type="similarity">
    <text evidence="8">Belongs to the tRNA(Ile)-lysidine synthase family.</text>
</comment>
<dbReference type="SMART" id="SM00977">
    <property type="entry name" value="TilS_C"/>
    <property type="match status" value="1"/>
</dbReference>
<name>A0A3N5BNB3_9BACI</name>
<dbReference type="GO" id="GO:0032267">
    <property type="term" value="F:tRNA(Ile)-lysidine synthase activity"/>
    <property type="evidence" value="ECO:0007669"/>
    <property type="project" value="UniProtKB-EC"/>
</dbReference>
<dbReference type="Gene3D" id="3.40.50.620">
    <property type="entry name" value="HUPs"/>
    <property type="match status" value="1"/>
</dbReference>
<dbReference type="PANTHER" id="PTHR43033">
    <property type="entry name" value="TRNA(ILE)-LYSIDINE SYNTHASE-RELATED"/>
    <property type="match status" value="1"/>
</dbReference>
<dbReference type="Pfam" id="PF01171">
    <property type="entry name" value="ATP_bind_3"/>
    <property type="match status" value="1"/>
</dbReference>
<evidence type="ECO:0000256" key="1">
    <source>
        <dbReference type="ARBA" id="ARBA00004496"/>
    </source>
</evidence>
<dbReference type="Proteomes" id="UP000276443">
    <property type="component" value="Unassembled WGS sequence"/>
</dbReference>
<dbReference type="InterPro" id="IPR012795">
    <property type="entry name" value="tRNA_Ile_lys_synt_N"/>
</dbReference>
<dbReference type="GO" id="GO:0006400">
    <property type="term" value="P:tRNA modification"/>
    <property type="evidence" value="ECO:0007669"/>
    <property type="project" value="UniProtKB-UniRule"/>
</dbReference>
<keyword evidence="2 8" id="KW-0963">Cytoplasm</keyword>
<evidence type="ECO:0000256" key="6">
    <source>
        <dbReference type="ARBA" id="ARBA00022840"/>
    </source>
</evidence>
<evidence type="ECO:0000259" key="9">
    <source>
        <dbReference type="SMART" id="SM00977"/>
    </source>
</evidence>
<protein>
    <recommendedName>
        <fullName evidence="8">tRNA(Ile)-lysidine synthase</fullName>
        <ecNumber evidence="8">6.3.4.19</ecNumber>
    </recommendedName>
    <alternativeName>
        <fullName evidence="8">tRNA(Ile)-2-lysyl-cytidine synthase</fullName>
    </alternativeName>
    <alternativeName>
        <fullName evidence="8">tRNA(Ile)-lysidine synthetase</fullName>
    </alternativeName>
</protein>
<comment type="catalytic activity">
    <reaction evidence="7 8">
        <text>cytidine(34) in tRNA(Ile2) + L-lysine + ATP = lysidine(34) in tRNA(Ile2) + AMP + diphosphate + H(+)</text>
        <dbReference type="Rhea" id="RHEA:43744"/>
        <dbReference type="Rhea" id="RHEA-COMP:10625"/>
        <dbReference type="Rhea" id="RHEA-COMP:10670"/>
        <dbReference type="ChEBI" id="CHEBI:15378"/>
        <dbReference type="ChEBI" id="CHEBI:30616"/>
        <dbReference type="ChEBI" id="CHEBI:32551"/>
        <dbReference type="ChEBI" id="CHEBI:33019"/>
        <dbReference type="ChEBI" id="CHEBI:82748"/>
        <dbReference type="ChEBI" id="CHEBI:83665"/>
        <dbReference type="ChEBI" id="CHEBI:456215"/>
        <dbReference type="EC" id="6.3.4.19"/>
    </reaction>
</comment>
<comment type="caution">
    <text evidence="10">The sequence shown here is derived from an EMBL/GenBank/DDBJ whole genome shotgun (WGS) entry which is preliminary data.</text>
</comment>
<keyword evidence="11" id="KW-1185">Reference proteome</keyword>
<dbReference type="InterPro" id="IPR011063">
    <property type="entry name" value="TilS/TtcA_N"/>
</dbReference>
<dbReference type="EC" id="6.3.4.19" evidence="8"/>
<comment type="domain">
    <text evidence="8">The N-terminal region contains the highly conserved SGGXDS motif, predicted to be a P-loop motif involved in ATP binding.</text>
</comment>
<accession>A0A3N5BNB3</accession>
<evidence type="ECO:0000256" key="7">
    <source>
        <dbReference type="ARBA" id="ARBA00048539"/>
    </source>
</evidence>
<comment type="function">
    <text evidence="8">Ligates lysine onto the cytidine present at position 34 of the AUA codon-specific tRNA(Ile) that contains the anticodon CAU, in an ATP-dependent manner. Cytidine is converted to lysidine, thus changing the amino acid specificity of the tRNA from methionine to isoleucine.</text>
</comment>